<keyword evidence="1" id="KW-0812">Transmembrane</keyword>
<sequence>MALIKCRECGGQISSKASACPGCGAKPKKSVGVIGWIFVIFIVLPVAWSIGTGVGKNNSENLAKSPALSVDVADKPKPLKWSKSEFKDAMTDQVTTVVSAKSTNNTVFEFPYNKAGGSRLTLSFRGKGSDFDAYFRIDEGQMQCSYRDCRFSIRVSDGPVQKWTGLQSTTNDSDLMFVRDAKQLEKIVKSGKPFRVGIEFYKAGERVFEFEPDGYPGI</sequence>
<evidence type="ECO:0008006" key="3">
    <source>
        <dbReference type="Google" id="ProtNLM"/>
    </source>
</evidence>
<gene>
    <name evidence="2" type="ORF">PMYSY11_3201</name>
</gene>
<protein>
    <recommendedName>
        <fullName evidence="3">Zinc ribbon domain-containing protein</fullName>
    </recommendedName>
</protein>
<keyword evidence="1" id="KW-0472">Membrane</keyword>
<feature type="transmembrane region" description="Helical" evidence="1">
    <location>
        <begin position="31"/>
        <end position="51"/>
    </location>
</feature>
<dbReference type="RefSeq" id="WP_172970678.1">
    <property type="nucleotide sequence ID" value="NZ_LR215729.2"/>
</dbReference>
<organism evidence="2">
    <name type="scientific">Pseudomonas marincola</name>
    <dbReference type="NCBI Taxonomy" id="437900"/>
    <lineage>
        <taxon>Bacteria</taxon>
        <taxon>Pseudomonadati</taxon>
        <taxon>Pseudomonadota</taxon>
        <taxon>Gammaproteobacteria</taxon>
        <taxon>Pseudomonadales</taxon>
        <taxon>Pseudomonadaceae</taxon>
        <taxon>Pseudomonas</taxon>
    </lineage>
</organism>
<dbReference type="EMBL" id="LR215729">
    <property type="protein sequence ID" value="VEV98245.1"/>
    <property type="molecule type" value="Genomic_DNA"/>
</dbReference>
<name>A0A653E6A6_9PSED</name>
<accession>A0A653E6A6</accession>
<keyword evidence="1" id="KW-1133">Transmembrane helix</keyword>
<dbReference type="AlphaFoldDB" id="A0A653E6A6"/>
<evidence type="ECO:0000313" key="2">
    <source>
        <dbReference type="EMBL" id="VEV98245.1"/>
    </source>
</evidence>
<evidence type="ECO:0000256" key="1">
    <source>
        <dbReference type="SAM" id="Phobius"/>
    </source>
</evidence>
<proteinExistence type="predicted"/>
<reference evidence="2" key="1">
    <citation type="submission" date="2019-02" db="EMBL/GenBank/DDBJ databases">
        <authorList>
            <consortium name="Genoscope - CEA"/>
            <person name="William W."/>
        </authorList>
    </citation>
    <scope>NUCLEOTIDE SEQUENCE [LARGE SCALE GENOMIC DNA]</scope>
    <source>
        <strain evidence="2">YSy11</strain>
    </source>
</reference>